<comment type="caution">
    <text evidence="1">The sequence shown here is derived from an EMBL/GenBank/DDBJ whole genome shotgun (WGS) entry which is preliminary data.</text>
</comment>
<dbReference type="EMBL" id="BDRX01000073">
    <property type="protein sequence ID" value="GBF96052.1"/>
    <property type="molecule type" value="Genomic_DNA"/>
</dbReference>
<dbReference type="STRING" id="307507.A0A2V0PAT6"/>
<evidence type="ECO:0000313" key="2">
    <source>
        <dbReference type="Proteomes" id="UP000247498"/>
    </source>
</evidence>
<evidence type="ECO:0000313" key="1">
    <source>
        <dbReference type="EMBL" id="GBF96052.1"/>
    </source>
</evidence>
<name>A0A2V0PAT6_9CHLO</name>
<dbReference type="InParanoid" id="A0A2V0PAT6"/>
<sequence>MLAAPSGRACCRGHARHCAGAAGSQPGPAAAAAAAAARRAPLAPLRLAFDPLRAHRRRRARLAAAEAQQPLSPDTDSFALPETFCIIESRDAVKDFASMQLDEIGDNIAARRNRIFLLMEEVRRLRIQQRLKVGRGR</sequence>
<protein>
    <submittedName>
        <fullName evidence="1">Chaperone dnaJ</fullName>
    </submittedName>
</protein>
<reference evidence="1 2" key="1">
    <citation type="journal article" date="2018" name="Sci. Rep.">
        <title>Raphidocelis subcapitata (=Pseudokirchneriella subcapitata) provides an insight into genome evolution and environmental adaptations in the Sphaeropleales.</title>
        <authorList>
            <person name="Suzuki S."/>
            <person name="Yamaguchi H."/>
            <person name="Nakajima N."/>
            <person name="Kawachi M."/>
        </authorList>
    </citation>
    <scope>NUCLEOTIDE SEQUENCE [LARGE SCALE GENOMIC DNA]</scope>
    <source>
        <strain evidence="1 2">NIES-35</strain>
    </source>
</reference>
<dbReference type="Proteomes" id="UP000247498">
    <property type="component" value="Unassembled WGS sequence"/>
</dbReference>
<gene>
    <name evidence="1" type="ORF">Rsub_08867</name>
</gene>
<proteinExistence type="predicted"/>
<dbReference type="AlphaFoldDB" id="A0A2V0PAT6"/>
<organism evidence="1 2">
    <name type="scientific">Raphidocelis subcapitata</name>
    <dbReference type="NCBI Taxonomy" id="307507"/>
    <lineage>
        <taxon>Eukaryota</taxon>
        <taxon>Viridiplantae</taxon>
        <taxon>Chlorophyta</taxon>
        <taxon>core chlorophytes</taxon>
        <taxon>Chlorophyceae</taxon>
        <taxon>CS clade</taxon>
        <taxon>Sphaeropleales</taxon>
        <taxon>Selenastraceae</taxon>
        <taxon>Raphidocelis</taxon>
    </lineage>
</organism>
<accession>A0A2V0PAT6</accession>
<keyword evidence="2" id="KW-1185">Reference proteome</keyword>
<dbReference type="OrthoDB" id="201720at2759"/>